<sequence length="182" mass="21632">MLNGNYVTRCFIYSKKRIYKDFVNSSTMSYGNAFFIFDLCATMEKVDIFNEKNYFAADAENDPENKIFKKFFIDTITMQNKIHEYFSRKESEWEILSYLDESGIESFDQSIDVYIKSLINIIASEQQGKKSGKARILLKMYKEASKFFWLEMLKETKWRDRGLLGSYHSRLHAEPQNRYEAK</sequence>
<proteinExistence type="predicted"/>
<reference evidence="1 2" key="1">
    <citation type="submission" date="2018-06" db="EMBL/GenBank/DDBJ databases">
        <title>Comparative genomics reveals the genomic features of Rhizophagus irregularis, R. cerebriforme, R. diaphanum and Gigaspora rosea, and their symbiotic lifestyle signature.</title>
        <authorList>
            <person name="Morin E."/>
            <person name="San Clemente H."/>
            <person name="Chen E.C.H."/>
            <person name="De La Providencia I."/>
            <person name="Hainaut M."/>
            <person name="Kuo A."/>
            <person name="Kohler A."/>
            <person name="Murat C."/>
            <person name="Tang N."/>
            <person name="Roy S."/>
            <person name="Loubradou J."/>
            <person name="Henrissat B."/>
            <person name="Grigoriev I.V."/>
            <person name="Corradi N."/>
            <person name="Roux C."/>
            <person name="Martin F.M."/>
        </authorList>
    </citation>
    <scope>NUCLEOTIDE SEQUENCE [LARGE SCALE GENOMIC DNA]</scope>
    <source>
        <strain evidence="1 2">DAOM 194757</strain>
    </source>
</reference>
<dbReference type="AlphaFoldDB" id="A0A397TVV6"/>
<accession>A0A397TVV6</accession>
<organism evidence="1 2">
    <name type="scientific">Gigaspora rosea</name>
    <dbReference type="NCBI Taxonomy" id="44941"/>
    <lineage>
        <taxon>Eukaryota</taxon>
        <taxon>Fungi</taxon>
        <taxon>Fungi incertae sedis</taxon>
        <taxon>Mucoromycota</taxon>
        <taxon>Glomeromycotina</taxon>
        <taxon>Glomeromycetes</taxon>
        <taxon>Diversisporales</taxon>
        <taxon>Gigasporaceae</taxon>
        <taxon>Gigaspora</taxon>
    </lineage>
</organism>
<dbReference type="Proteomes" id="UP000266673">
    <property type="component" value="Unassembled WGS sequence"/>
</dbReference>
<dbReference type="EMBL" id="QKWP01002759">
    <property type="protein sequence ID" value="RIB02255.1"/>
    <property type="molecule type" value="Genomic_DNA"/>
</dbReference>
<protein>
    <submittedName>
        <fullName evidence="1">Uncharacterized protein</fullName>
    </submittedName>
</protein>
<name>A0A397TVV6_9GLOM</name>
<dbReference type="OrthoDB" id="2430695at2759"/>
<keyword evidence="2" id="KW-1185">Reference proteome</keyword>
<gene>
    <name evidence="1" type="ORF">C2G38_2291966</name>
</gene>
<comment type="caution">
    <text evidence="1">The sequence shown here is derived from an EMBL/GenBank/DDBJ whole genome shotgun (WGS) entry which is preliminary data.</text>
</comment>
<evidence type="ECO:0000313" key="1">
    <source>
        <dbReference type="EMBL" id="RIB02255.1"/>
    </source>
</evidence>
<evidence type="ECO:0000313" key="2">
    <source>
        <dbReference type="Proteomes" id="UP000266673"/>
    </source>
</evidence>